<dbReference type="Pfam" id="PF01966">
    <property type="entry name" value="HD"/>
    <property type="match status" value="1"/>
</dbReference>
<dbReference type="InterPro" id="IPR012710">
    <property type="entry name" value="Phosphonoacetate_hydro"/>
</dbReference>
<dbReference type="InterPro" id="IPR002591">
    <property type="entry name" value="Phosphodiest/P_Trfase"/>
</dbReference>
<dbReference type="AlphaFoldDB" id="A0A9X0BWV2"/>
<evidence type="ECO:0000313" key="2">
    <source>
        <dbReference type="EMBL" id="KAJ5487397.1"/>
    </source>
</evidence>
<dbReference type="NCBIfam" id="TIGR02335">
    <property type="entry name" value="hydr_PhnA"/>
    <property type="match status" value="1"/>
</dbReference>
<dbReference type="NCBIfam" id="TIGR00277">
    <property type="entry name" value="HDIG"/>
    <property type="match status" value="1"/>
</dbReference>
<dbReference type="CDD" id="cd00077">
    <property type="entry name" value="HDc"/>
    <property type="match status" value="1"/>
</dbReference>
<dbReference type="InterPro" id="IPR006675">
    <property type="entry name" value="HDIG_dom"/>
</dbReference>
<dbReference type="SUPFAM" id="SSF109604">
    <property type="entry name" value="HD-domain/PDEase-like"/>
    <property type="match status" value="1"/>
</dbReference>
<dbReference type="Gene3D" id="3.40.720.10">
    <property type="entry name" value="Alkaline Phosphatase, subunit A"/>
    <property type="match status" value="1"/>
</dbReference>
<keyword evidence="3" id="KW-1185">Reference proteome</keyword>
<accession>A0A9X0BWV2</accession>
<dbReference type="EMBL" id="JAPWDO010000001">
    <property type="protein sequence ID" value="KAJ5487397.1"/>
    <property type="molecule type" value="Genomic_DNA"/>
</dbReference>
<dbReference type="PANTHER" id="PTHR40202:SF1">
    <property type="entry name" value="HD DOMAIN-CONTAINING PROTEIN"/>
    <property type="match status" value="1"/>
</dbReference>
<dbReference type="InterPro" id="IPR052567">
    <property type="entry name" value="OP_Dioxygenase"/>
</dbReference>
<dbReference type="SUPFAM" id="SSF53649">
    <property type="entry name" value="Alkaline phosphatase-like"/>
    <property type="match status" value="1"/>
</dbReference>
<proteinExistence type="predicted"/>
<dbReference type="InterPro" id="IPR006674">
    <property type="entry name" value="HD_domain"/>
</dbReference>
<dbReference type="InterPro" id="IPR017850">
    <property type="entry name" value="Alkaline_phosphatase_core_sf"/>
</dbReference>
<reference evidence="2" key="1">
    <citation type="submission" date="2022-12" db="EMBL/GenBank/DDBJ databases">
        <authorList>
            <person name="Petersen C."/>
        </authorList>
    </citation>
    <scope>NUCLEOTIDE SEQUENCE</scope>
    <source>
        <strain evidence="2">IBT 17660</strain>
    </source>
</reference>
<dbReference type="InterPro" id="IPR023116">
    <property type="entry name" value="Phosphonoacetate_hydro_insert"/>
</dbReference>
<dbReference type="Gene3D" id="1.10.3210.10">
    <property type="entry name" value="Hypothetical protein af1432"/>
    <property type="match status" value="1"/>
</dbReference>
<evidence type="ECO:0000313" key="3">
    <source>
        <dbReference type="Proteomes" id="UP001147760"/>
    </source>
</evidence>
<name>A0A9X0BWV2_9EURO</name>
<feature type="domain" description="HD" evidence="1">
    <location>
        <begin position="48"/>
        <end position="130"/>
    </location>
</feature>
<dbReference type="PANTHER" id="PTHR40202">
    <property type="match status" value="1"/>
</dbReference>
<dbReference type="GO" id="GO:0047400">
    <property type="term" value="F:phosphonoacetate hydrolase activity"/>
    <property type="evidence" value="ECO:0007669"/>
    <property type="project" value="InterPro"/>
</dbReference>
<reference evidence="2" key="2">
    <citation type="journal article" date="2023" name="IMA Fungus">
        <title>Comparative genomic study of the Penicillium genus elucidates a diverse pangenome and 15 lateral gene transfer events.</title>
        <authorList>
            <person name="Petersen C."/>
            <person name="Sorensen T."/>
            <person name="Nielsen M.R."/>
            <person name="Sondergaard T.E."/>
            <person name="Sorensen J.L."/>
            <person name="Fitzpatrick D.A."/>
            <person name="Frisvad J.C."/>
            <person name="Nielsen K.L."/>
        </authorList>
    </citation>
    <scope>NUCLEOTIDE SEQUENCE</scope>
    <source>
        <strain evidence="2">IBT 17660</strain>
    </source>
</reference>
<dbReference type="OrthoDB" id="445007at2759"/>
<sequence>MKMKRTTPKTEQRLASVEEHTRATIKTLFQFLRARGQGDYLGEQVTQLEHSIQCAYLAVQSPKHGNDPEVILAALLHDVGRFIPAAEKMEKMITPDGQYIGRQSHEALGETYLRQIGFSENVHKLVGAHVMAKRYLVATDQSYYDALSETSKRTLKFQGGGYSTEQVREAQQDPLLEAKLSVRRWDDLAKKPKWKVPDLEAYEELAYQCLIDSRSKSTLHLKEYNLPTQPMVVICIDGFDPEYLKSGIERGLLPTFKKFLDSGFHATARSCMPSFTNPNNVSIITGVPPSTHGIAGNFFLDRKTGETRMITDDSLLRGSTILEQMYQRGVRVSAITAKDKLRKILGHGLKGAICFSSERAADCTLAENGISDVEQWLGQPAPSQYSGDLSLFVLDAGIKLLQEKRSDFLYLTLSDYIQHKYEPGSNEADDLMGAIDERLRRLAALAPVIGITGDHGMSRKSNELGEPNIFFLEEVLNAEFGPNASWVICPITDPFVRHHGALGSFVRIYLKDIAQLGSILSFCESLPYVEVALSGQDAAQIYEMPLDQEGDTVVISKPHAVIGSCKADHDLSKVKNHPLRSHGGLSEQEVPLIMSKPVNNWRRAEAKDWRNHDVVDLVLNWSI</sequence>
<comment type="caution">
    <text evidence="2">The sequence shown here is derived from an EMBL/GenBank/DDBJ whole genome shotgun (WGS) entry which is preliminary data.</text>
</comment>
<dbReference type="InterPro" id="IPR003607">
    <property type="entry name" value="HD/PDEase_dom"/>
</dbReference>
<dbReference type="Gene3D" id="3.30.1360.110">
    <property type="entry name" value="Domain 2, Phosphonoacetate Hydrolase"/>
    <property type="match status" value="1"/>
</dbReference>
<dbReference type="Pfam" id="PF01663">
    <property type="entry name" value="Phosphodiest"/>
    <property type="match status" value="1"/>
</dbReference>
<organism evidence="2 3">
    <name type="scientific">Penicillium desertorum</name>
    <dbReference type="NCBI Taxonomy" id="1303715"/>
    <lineage>
        <taxon>Eukaryota</taxon>
        <taxon>Fungi</taxon>
        <taxon>Dikarya</taxon>
        <taxon>Ascomycota</taxon>
        <taxon>Pezizomycotina</taxon>
        <taxon>Eurotiomycetes</taxon>
        <taxon>Eurotiomycetidae</taxon>
        <taxon>Eurotiales</taxon>
        <taxon>Aspergillaceae</taxon>
        <taxon>Penicillium</taxon>
    </lineage>
</organism>
<dbReference type="CDD" id="cd16018">
    <property type="entry name" value="Enpp"/>
    <property type="match status" value="1"/>
</dbReference>
<gene>
    <name evidence="2" type="ORF">N7530_001697</name>
</gene>
<protein>
    <submittedName>
        <fullName evidence="2">Alkaline phosphatase-likealpha/beta/alpha</fullName>
    </submittedName>
</protein>
<evidence type="ECO:0000259" key="1">
    <source>
        <dbReference type="Pfam" id="PF01966"/>
    </source>
</evidence>
<dbReference type="Proteomes" id="UP001147760">
    <property type="component" value="Unassembled WGS sequence"/>
</dbReference>